<dbReference type="AlphaFoldDB" id="A0A0B6WSU3"/>
<accession>A0A0B6WSU3</accession>
<dbReference type="Proteomes" id="UP000031518">
    <property type="component" value="Unassembled WGS sequence"/>
</dbReference>
<keyword evidence="2" id="KW-1185">Reference proteome</keyword>
<dbReference type="RefSeq" id="WP_041973423.1">
    <property type="nucleotide sequence ID" value="NZ_CBXV010000001.1"/>
</dbReference>
<dbReference type="STRING" id="454194.PYK22_00296"/>
<sequence length="432" mass="49098">MSLSSRNILLPILFLISSLGVASNVQVGDRSSLADALPSLSEQLLRETSEIRQLKILRPVPSSVQSRAEIERMLAHHLDEQDPPQVNRATNLFLKRLGLAPLNFDHRSFMLKLLTDQVVGYYDPEQRRFFIADWVDIAGRKPVIVHELTHSLQDQHFDLRRFERWPKDESDAKLAAQALIEGDATLVMTFYLWRNPGQIFALLKTFGNGLGMEAIGSAPRAIAESLKFPYIEGSAWVRELHRRGGWELVSRAYSDLPRSTEQILHPEKYFARELPVEVKIADVSPLLGGEWKRIASDVCGEWGLALILGEFLPEDLTARAAAGWGGDRYALYEGPNGQTAILIITVWDAEPDAREFFDAYSQRVIKRYADNEEVIERLTADGAYRLWRTGEGLVWLERRATSVIIFEGAPRDLDWRRLPGRRWASFQPPRAN</sequence>
<evidence type="ECO:0008006" key="3">
    <source>
        <dbReference type="Google" id="ProtNLM"/>
    </source>
</evidence>
<protein>
    <recommendedName>
        <fullName evidence="3">DUF4157 domain-containing protein</fullName>
    </recommendedName>
</protein>
<evidence type="ECO:0000313" key="2">
    <source>
        <dbReference type="Proteomes" id="UP000031518"/>
    </source>
</evidence>
<organism evidence="1 2">
    <name type="scientific">Pyrinomonas methylaliphatogenes</name>
    <dbReference type="NCBI Taxonomy" id="454194"/>
    <lineage>
        <taxon>Bacteria</taxon>
        <taxon>Pseudomonadati</taxon>
        <taxon>Acidobacteriota</taxon>
        <taxon>Blastocatellia</taxon>
        <taxon>Blastocatellales</taxon>
        <taxon>Pyrinomonadaceae</taxon>
        <taxon>Pyrinomonas</taxon>
    </lineage>
</organism>
<dbReference type="OrthoDB" id="263516at2"/>
<proteinExistence type="predicted"/>
<reference evidence="1 2" key="2">
    <citation type="submission" date="2015-01" db="EMBL/GenBank/DDBJ databases">
        <title>Complete genome sequence of Pyrinomonas methylaliphatogenes type strain K22T.</title>
        <authorList>
            <person name="Lee K.C.Y."/>
            <person name="Power J.F."/>
            <person name="Dunfield P.F."/>
            <person name="Morgan X.C."/>
            <person name="Huttenhower C."/>
            <person name="Stott M.B."/>
        </authorList>
    </citation>
    <scope>NUCLEOTIDE SEQUENCE [LARGE SCALE GENOMIC DNA]</scope>
    <source>
        <strain evidence="1 2">K22</strain>
    </source>
</reference>
<evidence type="ECO:0000313" key="1">
    <source>
        <dbReference type="EMBL" id="CDM64303.1"/>
    </source>
</evidence>
<name>A0A0B6WSU3_9BACT</name>
<reference evidence="1 2" key="1">
    <citation type="submission" date="2013-12" db="EMBL/GenBank/DDBJ databases">
        <authorList>
            <person name="Stott M."/>
        </authorList>
    </citation>
    <scope>NUCLEOTIDE SEQUENCE [LARGE SCALE GENOMIC DNA]</scope>
    <source>
        <strain evidence="1 2">K22</strain>
    </source>
</reference>
<gene>
    <name evidence="1" type="ORF">PYK22_00296</name>
</gene>
<dbReference type="EMBL" id="CBXV010000001">
    <property type="protein sequence ID" value="CDM64303.1"/>
    <property type="molecule type" value="Genomic_DNA"/>
</dbReference>